<organism evidence="2 3">
    <name type="scientific">Candidatus Thiomargarita nelsonii</name>
    <dbReference type="NCBI Taxonomy" id="1003181"/>
    <lineage>
        <taxon>Bacteria</taxon>
        <taxon>Pseudomonadati</taxon>
        <taxon>Pseudomonadota</taxon>
        <taxon>Gammaproteobacteria</taxon>
        <taxon>Thiotrichales</taxon>
        <taxon>Thiotrichaceae</taxon>
        <taxon>Thiomargarita</taxon>
    </lineage>
</organism>
<proteinExistence type="predicted"/>
<dbReference type="Pfam" id="PF14491">
    <property type="entry name" value="DUF4435"/>
    <property type="match status" value="1"/>
</dbReference>
<dbReference type="Proteomes" id="UP000030428">
    <property type="component" value="Unassembled WGS sequence"/>
</dbReference>
<evidence type="ECO:0000259" key="1">
    <source>
        <dbReference type="Pfam" id="PF14491"/>
    </source>
</evidence>
<evidence type="ECO:0000313" key="3">
    <source>
        <dbReference type="Proteomes" id="UP000030428"/>
    </source>
</evidence>
<protein>
    <recommendedName>
        <fullName evidence="1">DUF4435 domain-containing protein</fullName>
    </recommendedName>
</protein>
<dbReference type="InterPro" id="IPR029492">
    <property type="entry name" value="DUF4435"/>
</dbReference>
<accession>A0A4E0QKU5</accession>
<keyword evidence="3" id="KW-1185">Reference proteome</keyword>
<dbReference type="AlphaFoldDB" id="A0A4E0QKU5"/>
<feature type="domain" description="DUF4435" evidence="1">
    <location>
        <begin position="27"/>
        <end position="247"/>
    </location>
</feature>
<sequence length="316" mass="37270">MKCLKLSLKNYERIAKNALNKSKGTVIDVYVENEDDIPFWKSLDRGKVALLKQINGIGKAKIVCVDSDYDYLLQNHTDVSKIINENPYIFQTYTYSIENFKCYAESLHGVVVQATFQDEEQLFDYVYFLKSYSSIIYDLFIYSLYHEKEQSKRFTITDFSNTIKLLEQVDISSKGQPELKKLKKSVEKKIATLDKISDKQINKFKEELHKLGVTPENTYLFIKGHTLYDNVVCMFLKPIERHLKSKQYRRISELKKDSKEATNRRKQYEDSVTNIEFVLRNNTNYYDCFLMEKIFSDIENYKQLSKLDNIKHKSIS</sequence>
<name>A0A4E0QKU5_9GAMM</name>
<evidence type="ECO:0000313" key="2">
    <source>
        <dbReference type="EMBL" id="TGO02083.1"/>
    </source>
</evidence>
<dbReference type="EMBL" id="JSZA02000237">
    <property type="protein sequence ID" value="TGO02083.1"/>
    <property type="molecule type" value="Genomic_DNA"/>
</dbReference>
<reference evidence="2 3" key="1">
    <citation type="journal article" date="2016" name="Front. Microbiol.">
        <title>Single-Cell (Meta-)Genomics of a Dimorphic Candidatus Thiomargarita nelsonii Reveals Genomic Plasticity.</title>
        <authorList>
            <person name="Flood B.E."/>
            <person name="Fliss P."/>
            <person name="Jones D.S."/>
            <person name="Dick G.J."/>
            <person name="Jain S."/>
            <person name="Kaster A.K."/>
            <person name="Winkel M."/>
            <person name="Mussmann M."/>
            <person name="Bailey J."/>
        </authorList>
    </citation>
    <scope>NUCLEOTIDE SEQUENCE [LARGE SCALE GENOMIC DNA]</scope>
    <source>
        <strain evidence="2">Hydrate Ridge</strain>
    </source>
</reference>
<comment type="caution">
    <text evidence="2">The sequence shown here is derived from an EMBL/GenBank/DDBJ whole genome shotgun (WGS) entry which is preliminary data.</text>
</comment>
<gene>
    <name evidence="2" type="ORF">PN36_30900</name>
</gene>